<comment type="caution">
    <text evidence="1">The sequence shown here is derived from an EMBL/GenBank/DDBJ whole genome shotgun (WGS) entry which is preliminary data.</text>
</comment>
<proteinExistence type="predicted"/>
<dbReference type="Proteomes" id="UP000823749">
    <property type="component" value="Chromosome 9"/>
</dbReference>
<evidence type="ECO:0000313" key="1">
    <source>
        <dbReference type="EMBL" id="KAG5530524.1"/>
    </source>
</evidence>
<reference evidence="1" key="1">
    <citation type="submission" date="2020-08" db="EMBL/GenBank/DDBJ databases">
        <title>Plant Genome Project.</title>
        <authorList>
            <person name="Zhang R.-G."/>
        </authorList>
    </citation>
    <scope>NUCLEOTIDE SEQUENCE</scope>
    <source>
        <strain evidence="1">WSP0</strain>
        <tissue evidence="1">Leaf</tissue>
    </source>
</reference>
<sequence length="90" mass="10537">MNKQHYSAVIFQQCSTIGWLSTSIDALPLAFVPRENPDLHALKVAFRHAIGGFFDVLSLHRHQHAQHHRHHHHRAMFPCHTQDRTCERAW</sequence>
<gene>
    <name evidence="1" type="ORF">RHGRI_025464</name>
</gene>
<evidence type="ECO:0000313" key="2">
    <source>
        <dbReference type="Proteomes" id="UP000823749"/>
    </source>
</evidence>
<accession>A0AAV6IVE1</accession>
<dbReference type="EMBL" id="JACTNZ010000009">
    <property type="protein sequence ID" value="KAG5530524.1"/>
    <property type="molecule type" value="Genomic_DNA"/>
</dbReference>
<organism evidence="1 2">
    <name type="scientific">Rhododendron griersonianum</name>
    <dbReference type="NCBI Taxonomy" id="479676"/>
    <lineage>
        <taxon>Eukaryota</taxon>
        <taxon>Viridiplantae</taxon>
        <taxon>Streptophyta</taxon>
        <taxon>Embryophyta</taxon>
        <taxon>Tracheophyta</taxon>
        <taxon>Spermatophyta</taxon>
        <taxon>Magnoliopsida</taxon>
        <taxon>eudicotyledons</taxon>
        <taxon>Gunneridae</taxon>
        <taxon>Pentapetalae</taxon>
        <taxon>asterids</taxon>
        <taxon>Ericales</taxon>
        <taxon>Ericaceae</taxon>
        <taxon>Ericoideae</taxon>
        <taxon>Rhodoreae</taxon>
        <taxon>Rhododendron</taxon>
    </lineage>
</organism>
<keyword evidence="2" id="KW-1185">Reference proteome</keyword>
<protein>
    <submittedName>
        <fullName evidence="1">Uncharacterized protein</fullName>
    </submittedName>
</protein>
<name>A0AAV6IVE1_9ERIC</name>
<dbReference type="AlphaFoldDB" id="A0AAV6IVE1"/>